<comment type="caution">
    <text evidence="2">The sequence shown here is derived from an EMBL/GenBank/DDBJ whole genome shotgun (WGS) entry which is preliminary data.</text>
</comment>
<accession>A0A4Z2EWQ5</accession>
<organism evidence="2 3">
    <name type="scientific">Liparis tanakae</name>
    <name type="common">Tanaka's snailfish</name>
    <dbReference type="NCBI Taxonomy" id="230148"/>
    <lineage>
        <taxon>Eukaryota</taxon>
        <taxon>Metazoa</taxon>
        <taxon>Chordata</taxon>
        <taxon>Craniata</taxon>
        <taxon>Vertebrata</taxon>
        <taxon>Euteleostomi</taxon>
        <taxon>Actinopterygii</taxon>
        <taxon>Neopterygii</taxon>
        <taxon>Teleostei</taxon>
        <taxon>Neoteleostei</taxon>
        <taxon>Acanthomorphata</taxon>
        <taxon>Eupercaria</taxon>
        <taxon>Perciformes</taxon>
        <taxon>Cottioidei</taxon>
        <taxon>Cottales</taxon>
        <taxon>Liparidae</taxon>
        <taxon>Liparis</taxon>
    </lineage>
</organism>
<keyword evidence="3" id="KW-1185">Reference proteome</keyword>
<proteinExistence type="predicted"/>
<evidence type="ECO:0000313" key="2">
    <source>
        <dbReference type="EMBL" id="TNN33386.1"/>
    </source>
</evidence>
<dbReference type="EMBL" id="SRLO01002258">
    <property type="protein sequence ID" value="TNN33386.1"/>
    <property type="molecule type" value="Genomic_DNA"/>
</dbReference>
<feature type="region of interest" description="Disordered" evidence="1">
    <location>
        <begin position="22"/>
        <end position="68"/>
    </location>
</feature>
<dbReference type="Proteomes" id="UP000314294">
    <property type="component" value="Unassembled WGS sequence"/>
</dbReference>
<gene>
    <name evidence="2" type="ORF">EYF80_056452</name>
</gene>
<dbReference type="AlphaFoldDB" id="A0A4Z2EWQ5"/>
<protein>
    <submittedName>
        <fullName evidence="2">Uncharacterized protein</fullName>
    </submittedName>
</protein>
<evidence type="ECO:0000256" key="1">
    <source>
        <dbReference type="SAM" id="MobiDB-lite"/>
    </source>
</evidence>
<evidence type="ECO:0000313" key="3">
    <source>
        <dbReference type="Proteomes" id="UP000314294"/>
    </source>
</evidence>
<sequence length="89" mass="9692">MQLHASTADCKLLSFTIYISSRDRGGRRHQTRPPGRALEFGLQTGPRGRWKPSDGVPSDQITPAGLSTGIRVRTRGAMGVNSNTSKKNK</sequence>
<reference evidence="2 3" key="1">
    <citation type="submission" date="2019-03" db="EMBL/GenBank/DDBJ databases">
        <title>First draft genome of Liparis tanakae, snailfish: a comprehensive survey of snailfish specific genes.</title>
        <authorList>
            <person name="Kim W."/>
            <person name="Song I."/>
            <person name="Jeong J.-H."/>
            <person name="Kim D."/>
            <person name="Kim S."/>
            <person name="Ryu S."/>
            <person name="Song J.Y."/>
            <person name="Lee S.K."/>
        </authorList>
    </citation>
    <scope>NUCLEOTIDE SEQUENCE [LARGE SCALE GENOMIC DNA]</scope>
    <source>
        <tissue evidence="2">Muscle</tissue>
    </source>
</reference>
<name>A0A4Z2EWQ5_9TELE</name>